<dbReference type="AlphaFoldDB" id="A0A4Y2DFB8"/>
<organism evidence="1 2">
    <name type="scientific">Araneus ventricosus</name>
    <name type="common">Orbweaver spider</name>
    <name type="synonym">Epeira ventricosa</name>
    <dbReference type="NCBI Taxonomy" id="182803"/>
    <lineage>
        <taxon>Eukaryota</taxon>
        <taxon>Metazoa</taxon>
        <taxon>Ecdysozoa</taxon>
        <taxon>Arthropoda</taxon>
        <taxon>Chelicerata</taxon>
        <taxon>Arachnida</taxon>
        <taxon>Araneae</taxon>
        <taxon>Araneomorphae</taxon>
        <taxon>Entelegynae</taxon>
        <taxon>Araneoidea</taxon>
        <taxon>Araneidae</taxon>
        <taxon>Araneus</taxon>
    </lineage>
</organism>
<dbReference type="EMBL" id="BGPR01089464">
    <property type="protein sequence ID" value="GBM15381.1"/>
    <property type="molecule type" value="Genomic_DNA"/>
</dbReference>
<comment type="caution">
    <text evidence="1">The sequence shown here is derived from an EMBL/GenBank/DDBJ whole genome shotgun (WGS) entry which is preliminary data.</text>
</comment>
<name>A0A4Y2DFB8_ARAVE</name>
<gene>
    <name evidence="1" type="ORF">AVEN_270892_1</name>
</gene>
<protein>
    <submittedName>
        <fullName evidence="1">Uncharacterized protein</fullName>
    </submittedName>
</protein>
<dbReference type="Proteomes" id="UP000499080">
    <property type="component" value="Unassembled WGS sequence"/>
</dbReference>
<accession>A0A4Y2DFB8</accession>
<evidence type="ECO:0000313" key="1">
    <source>
        <dbReference type="EMBL" id="GBM15381.1"/>
    </source>
</evidence>
<proteinExistence type="predicted"/>
<sequence>MLSRFISEPWLPPRGTSSGVTGFTTPRYPSVFSPFVFSSPLVFAFSFLPSRVGDGALHEKLLPLCLLPRFSWTADYPRVLAVRGDPLDGWCTVGPRCINSAGILTFWLVC</sequence>
<keyword evidence="2" id="KW-1185">Reference proteome</keyword>
<evidence type="ECO:0000313" key="2">
    <source>
        <dbReference type="Proteomes" id="UP000499080"/>
    </source>
</evidence>
<reference evidence="1 2" key="1">
    <citation type="journal article" date="2019" name="Sci. Rep.">
        <title>Orb-weaving spider Araneus ventricosus genome elucidates the spidroin gene catalogue.</title>
        <authorList>
            <person name="Kono N."/>
            <person name="Nakamura H."/>
            <person name="Ohtoshi R."/>
            <person name="Moran D.A.P."/>
            <person name="Shinohara A."/>
            <person name="Yoshida Y."/>
            <person name="Fujiwara M."/>
            <person name="Mori M."/>
            <person name="Tomita M."/>
            <person name="Arakawa K."/>
        </authorList>
    </citation>
    <scope>NUCLEOTIDE SEQUENCE [LARGE SCALE GENOMIC DNA]</scope>
</reference>